<dbReference type="RefSeq" id="WP_116023916.1">
    <property type="nucleotide sequence ID" value="NZ_QTTT01000001.1"/>
</dbReference>
<dbReference type="OrthoDB" id="3540856at2"/>
<evidence type="ECO:0000313" key="3">
    <source>
        <dbReference type="EMBL" id="REE98467.1"/>
    </source>
</evidence>
<reference evidence="3 4" key="1">
    <citation type="submission" date="2018-08" db="EMBL/GenBank/DDBJ databases">
        <title>Sequencing the genomes of 1000 actinobacteria strains.</title>
        <authorList>
            <person name="Klenk H.-P."/>
        </authorList>
    </citation>
    <scope>NUCLEOTIDE SEQUENCE [LARGE SCALE GENOMIC DNA]</scope>
    <source>
        <strain evidence="3 4">DSM 43927</strain>
    </source>
</reference>
<feature type="region of interest" description="Disordered" evidence="1">
    <location>
        <begin position="81"/>
        <end position="108"/>
    </location>
</feature>
<evidence type="ECO:0000256" key="1">
    <source>
        <dbReference type="SAM" id="MobiDB-lite"/>
    </source>
</evidence>
<name>A0A3D9SS83_9ACTN</name>
<evidence type="ECO:0000313" key="4">
    <source>
        <dbReference type="Proteomes" id="UP000256661"/>
    </source>
</evidence>
<keyword evidence="2" id="KW-0812">Transmembrane</keyword>
<keyword evidence="2" id="KW-1133">Transmembrane helix</keyword>
<feature type="transmembrane region" description="Helical" evidence="2">
    <location>
        <begin position="12"/>
        <end position="31"/>
    </location>
</feature>
<keyword evidence="2" id="KW-0472">Membrane</keyword>
<proteinExistence type="predicted"/>
<feature type="transmembrane region" description="Helical" evidence="2">
    <location>
        <begin position="36"/>
        <end position="59"/>
    </location>
</feature>
<sequence>MPGSHGGQPKSWVSVVVTLVGFALGGIALCLGPNWFLFWAGAAIVMLGGLLGMAFGIFADVVLDEPRVLPEIVNYSLFGSRSNKRRGGRYGEMSELPRVSDPEHKPHG</sequence>
<gene>
    <name evidence="3" type="ORF">DFJ69_3956</name>
</gene>
<accession>A0A3D9SS83</accession>
<comment type="caution">
    <text evidence="3">The sequence shown here is derived from an EMBL/GenBank/DDBJ whole genome shotgun (WGS) entry which is preliminary data.</text>
</comment>
<dbReference type="NCBIfam" id="NF041681">
    <property type="entry name" value="HGxxPAAW"/>
    <property type="match status" value="1"/>
</dbReference>
<feature type="compositionally biased region" description="Basic and acidic residues" evidence="1">
    <location>
        <begin position="98"/>
        <end position="108"/>
    </location>
</feature>
<dbReference type="AlphaFoldDB" id="A0A3D9SS83"/>
<keyword evidence="4" id="KW-1185">Reference proteome</keyword>
<dbReference type="Proteomes" id="UP000256661">
    <property type="component" value="Unassembled WGS sequence"/>
</dbReference>
<dbReference type="EMBL" id="QTTT01000001">
    <property type="protein sequence ID" value="REE98467.1"/>
    <property type="molecule type" value="Genomic_DNA"/>
</dbReference>
<protein>
    <submittedName>
        <fullName evidence="3">Uncharacterized protein</fullName>
    </submittedName>
</protein>
<organism evidence="3 4">
    <name type="scientific">Thermomonospora umbrina</name>
    <dbReference type="NCBI Taxonomy" id="111806"/>
    <lineage>
        <taxon>Bacteria</taxon>
        <taxon>Bacillati</taxon>
        <taxon>Actinomycetota</taxon>
        <taxon>Actinomycetes</taxon>
        <taxon>Streptosporangiales</taxon>
        <taxon>Thermomonosporaceae</taxon>
        <taxon>Thermomonospora</taxon>
    </lineage>
</organism>
<evidence type="ECO:0000256" key="2">
    <source>
        <dbReference type="SAM" id="Phobius"/>
    </source>
</evidence>